<comment type="function">
    <text evidence="8">Stimulates the secretion of gonadotropins.</text>
</comment>
<dbReference type="InterPro" id="IPR019792">
    <property type="entry name" value="Gonadoliberin"/>
</dbReference>
<keyword evidence="5 8" id="KW-0372">Hormone</keyword>
<keyword evidence="12" id="KW-1185">Reference proteome</keyword>
<reference evidence="11" key="2">
    <citation type="submission" date="2025-08" db="UniProtKB">
        <authorList>
            <consortium name="Ensembl"/>
        </authorList>
    </citation>
    <scope>IDENTIFICATION</scope>
</reference>
<dbReference type="GO" id="GO:0005615">
    <property type="term" value="C:extracellular space"/>
    <property type="evidence" value="ECO:0007669"/>
    <property type="project" value="TreeGrafter"/>
</dbReference>
<reference evidence="11" key="1">
    <citation type="submission" date="2020-03" db="EMBL/GenBank/DDBJ databases">
        <title>Melopsittacus undulatus (budgerigar) genome, bMelUnd1, maternal haplotype with Z.</title>
        <authorList>
            <person name="Gedman G."/>
            <person name="Mountcastle J."/>
            <person name="Haase B."/>
            <person name="Formenti G."/>
            <person name="Wright T."/>
            <person name="Apodaca J."/>
            <person name="Pelan S."/>
            <person name="Chow W."/>
            <person name="Rhie A."/>
            <person name="Howe K."/>
            <person name="Fedrigo O."/>
            <person name="Jarvis E.D."/>
        </authorList>
    </citation>
    <scope>NUCLEOTIDE SEQUENCE [LARGE SCALE GENOMIC DNA]</scope>
</reference>
<dbReference type="Ensembl" id="ENSMUNT00000034511.1">
    <property type="protein sequence ID" value="ENSMUNP00000027044.1"/>
    <property type="gene ID" value="ENSMUNG00000021738.1"/>
</dbReference>
<comment type="similarity">
    <text evidence="2 8">Belongs to the GnRH family.</text>
</comment>
<feature type="compositionally biased region" description="Low complexity" evidence="9">
    <location>
        <begin position="73"/>
        <end position="83"/>
    </location>
</feature>
<evidence type="ECO:0000256" key="3">
    <source>
        <dbReference type="ARBA" id="ARBA00022525"/>
    </source>
</evidence>
<keyword evidence="6 10" id="KW-0732">Signal</keyword>
<evidence type="ECO:0000256" key="10">
    <source>
        <dbReference type="SAM" id="SignalP"/>
    </source>
</evidence>
<dbReference type="PANTHER" id="PTHR10522">
    <property type="entry name" value="GONADOLIBERIN"/>
    <property type="match status" value="1"/>
</dbReference>
<dbReference type="AlphaFoldDB" id="A0A8V5GF35"/>
<accession>A0A8V5GF35</accession>
<evidence type="ECO:0000256" key="2">
    <source>
        <dbReference type="ARBA" id="ARBA00010968"/>
    </source>
</evidence>
<protein>
    <recommendedName>
        <fullName evidence="8">Progonadoliberin</fullName>
    </recommendedName>
    <component>
        <recommendedName>
            <fullName evidence="8">Gonadoliberin</fullName>
        </recommendedName>
        <alternativeName>
            <fullName evidence="8">Gonadotropin-releasing hormone</fullName>
            <shortName evidence="8">GnRH</shortName>
        </alternativeName>
        <alternativeName>
            <fullName evidence="8">Luliberin</fullName>
        </alternativeName>
        <alternativeName>
            <fullName evidence="8">Luteinizing hormone-releasing hormone</fullName>
            <shortName evidence="8">LH-RH</shortName>
        </alternativeName>
    </component>
    <component>
        <recommendedName>
            <fullName evidence="8">GnRH-associated peptide</fullName>
        </recommendedName>
        <alternativeName>
            <fullName evidence="8">GnRH-associated peptide</fullName>
        </alternativeName>
    </component>
</protein>
<dbReference type="Proteomes" id="UP000694405">
    <property type="component" value="Chromosome 7"/>
</dbReference>
<organism evidence="11 12">
    <name type="scientific">Melopsittacus undulatus</name>
    <name type="common">Budgerigar</name>
    <name type="synonym">Psittacus undulatus</name>
    <dbReference type="NCBI Taxonomy" id="13146"/>
    <lineage>
        <taxon>Eukaryota</taxon>
        <taxon>Metazoa</taxon>
        <taxon>Chordata</taxon>
        <taxon>Craniata</taxon>
        <taxon>Vertebrata</taxon>
        <taxon>Euteleostomi</taxon>
        <taxon>Archelosauria</taxon>
        <taxon>Archosauria</taxon>
        <taxon>Dinosauria</taxon>
        <taxon>Saurischia</taxon>
        <taxon>Theropoda</taxon>
        <taxon>Coelurosauria</taxon>
        <taxon>Aves</taxon>
        <taxon>Neognathae</taxon>
        <taxon>Neoaves</taxon>
        <taxon>Telluraves</taxon>
        <taxon>Australaves</taxon>
        <taxon>Psittaciformes</taxon>
        <taxon>Psittaculidae</taxon>
        <taxon>Melopsittacus</taxon>
    </lineage>
</organism>
<proteinExistence type="inferred from homology"/>
<reference evidence="11" key="3">
    <citation type="submission" date="2025-09" db="UniProtKB">
        <authorList>
            <consortium name="Ensembl"/>
        </authorList>
    </citation>
    <scope>IDENTIFICATION</scope>
</reference>
<comment type="subcellular location">
    <subcellularLocation>
        <location evidence="1 8">Secreted</location>
    </subcellularLocation>
</comment>
<evidence type="ECO:0000256" key="7">
    <source>
        <dbReference type="ARBA" id="ARBA00022815"/>
    </source>
</evidence>
<sequence length="92" mass="9753">MAPKGSLLLLALLLLVCAVPPCPAQHWSHGWYPGGKRDLAPPPALQVGTAMGPGFPRDSPWIPPCPLSRRSQPRSGAVAPPGAGRRGRSRCW</sequence>
<keyword evidence="7 8" id="KW-0027">Amidation</keyword>
<evidence type="ECO:0000256" key="9">
    <source>
        <dbReference type="SAM" id="MobiDB-lite"/>
    </source>
</evidence>
<evidence type="ECO:0000313" key="12">
    <source>
        <dbReference type="Proteomes" id="UP000694405"/>
    </source>
</evidence>
<evidence type="ECO:0000256" key="4">
    <source>
        <dbReference type="ARBA" id="ARBA00022685"/>
    </source>
</evidence>
<evidence type="ECO:0000256" key="6">
    <source>
        <dbReference type="ARBA" id="ARBA00022729"/>
    </source>
</evidence>
<feature type="chain" id="PRO_5043680768" description="Progonadoliberin" evidence="10">
    <location>
        <begin position="25"/>
        <end position="92"/>
    </location>
</feature>
<keyword evidence="4" id="KW-0165">Cleavage on pair of basic residues</keyword>
<feature type="signal peptide" evidence="10">
    <location>
        <begin position="1"/>
        <end position="24"/>
    </location>
</feature>
<dbReference type="PROSITE" id="PS00473">
    <property type="entry name" value="GNRH"/>
    <property type="match status" value="1"/>
</dbReference>
<name>A0A8V5GF35_MELUD</name>
<dbReference type="InterPro" id="IPR002012">
    <property type="entry name" value="GnRH"/>
</dbReference>
<dbReference type="PANTHER" id="PTHR10522:SF6">
    <property type="entry name" value="PROGONADOLIBERIN-2"/>
    <property type="match status" value="1"/>
</dbReference>
<dbReference type="GO" id="GO:0031530">
    <property type="term" value="F:gonadotropin-releasing hormone receptor binding"/>
    <property type="evidence" value="ECO:0007669"/>
    <property type="project" value="TreeGrafter"/>
</dbReference>
<evidence type="ECO:0000313" key="11">
    <source>
        <dbReference type="Ensembl" id="ENSMUNP00000027044.1"/>
    </source>
</evidence>
<feature type="region of interest" description="Disordered" evidence="9">
    <location>
        <begin position="38"/>
        <end position="92"/>
    </location>
</feature>
<keyword evidence="3" id="KW-0964">Secreted</keyword>
<evidence type="ECO:0000256" key="8">
    <source>
        <dbReference type="RuleBase" id="RU000635"/>
    </source>
</evidence>
<evidence type="ECO:0000256" key="5">
    <source>
        <dbReference type="ARBA" id="ARBA00022702"/>
    </source>
</evidence>
<dbReference type="GO" id="GO:0005183">
    <property type="term" value="F:gonadotropin hormone-releasing hormone activity"/>
    <property type="evidence" value="ECO:0007669"/>
    <property type="project" value="TreeGrafter"/>
</dbReference>
<evidence type="ECO:0000256" key="1">
    <source>
        <dbReference type="ARBA" id="ARBA00004613"/>
    </source>
</evidence>
<dbReference type="Pfam" id="PF00446">
    <property type="entry name" value="GnRH"/>
    <property type="match status" value="1"/>
</dbReference>